<evidence type="ECO:0000256" key="1">
    <source>
        <dbReference type="SAM" id="Phobius"/>
    </source>
</evidence>
<proteinExistence type="predicted"/>
<feature type="transmembrane region" description="Helical" evidence="1">
    <location>
        <begin position="277"/>
        <end position="298"/>
    </location>
</feature>
<geneLocation type="chloroplast" evidence="2"/>
<name>A0A386AXF6_9CHLO</name>
<evidence type="ECO:0000313" key="2">
    <source>
        <dbReference type="EMBL" id="AYC64051.1"/>
    </source>
</evidence>
<protein>
    <recommendedName>
        <fullName evidence="3">Ycf1</fullName>
    </recommendedName>
</protein>
<organism evidence="2">
    <name type="scientific">Halimeda micronesica</name>
    <dbReference type="NCBI Taxonomy" id="170426"/>
    <lineage>
        <taxon>Eukaryota</taxon>
        <taxon>Viridiplantae</taxon>
        <taxon>Chlorophyta</taxon>
        <taxon>core chlorophytes</taxon>
        <taxon>Ulvophyceae</taxon>
        <taxon>TCBD clade</taxon>
        <taxon>Bryopsidales</taxon>
        <taxon>Halimedineae</taxon>
        <taxon>Halimedaceae</taxon>
        <taxon>Halimedeae</taxon>
        <taxon>Halimeda</taxon>
    </lineage>
</organism>
<feature type="transmembrane region" description="Helical" evidence="1">
    <location>
        <begin position="94"/>
        <end position="116"/>
    </location>
</feature>
<reference evidence="2" key="1">
    <citation type="submission" date="2018-07" db="EMBL/GenBank/DDBJ databases">
        <authorList>
            <person name="Quirk P.G."/>
            <person name="Krulwich T.A."/>
        </authorList>
    </citation>
    <scope>NUCLEOTIDE SEQUENCE</scope>
</reference>
<dbReference type="AlphaFoldDB" id="A0A386AXF6"/>
<keyword evidence="1" id="KW-0812">Transmembrane</keyword>
<keyword evidence="1" id="KW-0472">Membrane</keyword>
<keyword evidence="2" id="KW-0934">Plastid</keyword>
<feature type="transmembrane region" description="Helical" evidence="1">
    <location>
        <begin position="128"/>
        <end position="149"/>
    </location>
</feature>
<gene>
    <name evidence="2" type="primary">ycf1</name>
</gene>
<dbReference type="EMBL" id="MH591088">
    <property type="protein sequence ID" value="AYC64051.1"/>
    <property type="molecule type" value="Genomic_DNA"/>
</dbReference>
<reference evidence="2" key="2">
    <citation type="journal article" date="2019" name="Mol. Phylogenet. Evol.">
        <title>Reassessment of the classification of bryopsidales (chlorophyta) based on chloroplast phylogenomic analyses.</title>
        <authorList>
            <person name="Cremen M.C."/>
            <person name="Leliaert F."/>
            <person name="West J."/>
            <person name="Lam D.W."/>
            <person name="Shimada S."/>
            <person name="Lopez-Bautista J.M."/>
            <person name="Verbruggen H."/>
        </authorList>
    </citation>
    <scope>NUCLEOTIDE SEQUENCE</scope>
</reference>
<sequence length="882" mass="101964">MYLTETLKNTIEVLNAIYDKCSGQPYGLMLLQHVLKLAWDLFKSGCVYIITFQWINDFIKLPIIIPHESNSILADHIFSPSLSFFPLEDNNNNFLSGFLNCFFLYFPLAPVQFIWLRRVIIDGPWAGFAATIGIIIGNLSLLGFCLFGFRDIINIWFGLEPLSYFLGIYLIFIVIFQMTQKPLKIIRKYQKKELFGICVINFALVWTDQPGLYQFFGNLSLQTGISPLDIDFSATYFSGVILGSFFWAPLIGFGLLQLGYLFPRITKYPYSVWIRSLNIFCLIGCITLALTSFPYYGFDYLFANPLGFVPQDKVWEDIGLPLLKTDTSDANKGRLGEKSSYTSVDTDLSLFDRGFYGGGPGVELNIEALNYKKEYAWRSRFDRLSSRYLTRGGGFLAKYFTDIDEDFDFTETDKKTVVPKGYSSGLTGAEDLNGSGQTQKQHRSFGFQKAIEHREAMLEEEDSYSDSEAEIEYFFDNIDEEDLDEEDLKDLIERFIEDYAAEANTEDTEVPDLPDEQMIKYSAFSEIAKYGFDFFSMFEAVEVDPLDQLLAADLKQKYSTNFLYRFLVHFDITNFLKRQPLLHKLTSEEEISLFENRLALGEYYNTLRSYSKLGETNQSLFCGPKSYVNRIYNQQFKGTLKIVERLFAIHLENEENIPKLPEWESNLNLNRFSTLDRDSSVLKFDQPLYKTEKTFSYNHDQINEQEGVEDSFLQETASLPFFAGWDNEQRKFIITNRLLTHQTSPLLKTEIAPNSQFFTTWPVSEDMLRNSQEFSRLFRTREDSSPSTDDLFKYTEPLMEEETIIYEKLPNIIQRVELKNTEKLQKSLAPTRGGFIWPGNEPLKFQFKINIFEKISNTFSFWTGSSSQVATKKGKVNKPPRP</sequence>
<keyword evidence="1" id="KW-1133">Transmembrane helix</keyword>
<feature type="transmembrane region" description="Helical" evidence="1">
    <location>
        <begin position="236"/>
        <end position="256"/>
    </location>
</feature>
<feature type="transmembrane region" description="Helical" evidence="1">
    <location>
        <begin position="155"/>
        <end position="174"/>
    </location>
</feature>
<accession>A0A386AXF6</accession>
<keyword evidence="2" id="KW-0150">Chloroplast</keyword>
<evidence type="ECO:0008006" key="3">
    <source>
        <dbReference type="Google" id="ProtNLM"/>
    </source>
</evidence>